<comment type="caution">
    <text evidence="7">The sequence shown here is derived from an EMBL/GenBank/DDBJ whole genome shotgun (WGS) entry which is preliminary data.</text>
</comment>
<dbReference type="GO" id="GO:0043565">
    <property type="term" value="F:sequence-specific DNA binding"/>
    <property type="evidence" value="ECO:0007669"/>
    <property type="project" value="TreeGrafter"/>
</dbReference>
<organism evidence="7 8">
    <name type="scientific">Bradyrhizobium yuanmingense</name>
    <dbReference type="NCBI Taxonomy" id="108015"/>
    <lineage>
        <taxon>Bacteria</taxon>
        <taxon>Pseudomonadati</taxon>
        <taxon>Pseudomonadota</taxon>
        <taxon>Alphaproteobacteria</taxon>
        <taxon>Hyphomicrobiales</taxon>
        <taxon>Nitrobacteraceae</taxon>
        <taxon>Bradyrhizobium</taxon>
    </lineage>
</organism>
<evidence type="ECO:0000259" key="6">
    <source>
        <dbReference type="PROSITE" id="PS50931"/>
    </source>
</evidence>
<dbReference type="STRING" id="108015.GA0061099_1005688"/>
<dbReference type="PROSITE" id="PS50931">
    <property type="entry name" value="HTH_LYSR"/>
    <property type="match status" value="1"/>
</dbReference>
<keyword evidence="5" id="KW-0804">Transcription</keyword>
<dbReference type="SUPFAM" id="SSF46785">
    <property type="entry name" value="Winged helix' DNA-binding domain"/>
    <property type="match status" value="1"/>
</dbReference>
<dbReference type="CDD" id="cd08432">
    <property type="entry name" value="PBP2_GcdR_TrpI_HvrB_AmpR_like"/>
    <property type="match status" value="1"/>
</dbReference>
<proteinExistence type="inferred from homology"/>
<name>A0A0R3BY71_9BRAD</name>
<dbReference type="Proteomes" id="UP000051380">
    <property type="component" value="Unassembled WGS sequence"/>
</dbReference>
<dbReference type="InterPro" id="IPR036388">
    <property type="entry name" value="WH-like_DNA-bd_sf"/>
</dbReference>
<comment type="similarity">
    <text evidence="2">Belongs to the LysR transcriptional regulatory family.</text>
</comment>
<evidence type="ECO:0000256" key="5">
    <source>
        <dbReference type="ARBA" id="ARBA00023163"/>
    </source>
</evidence>
<dbReference type="EMBL" id="LJYF01000035">
    <property type="protein sequence ID" value="KRP90344.1"/>
    <property type="molecule type" value="Genomic_DNA"/>
</dbReference>
<dbReference type="Pfam" id="PF03466">
    <property type="entry name" value="LysR_substrate"/>
    <property type="match status" value="1"/>
</dbReference>
<protein>
    <submittedName>
        <fullName evidence="7">LysR family transcriptional regulator</fullName>
    </submittedName>
</protein>
<dbReference type="GO" id="GO:0006351">
    <property type="term" value="P:DNA-templated transcription"/>
    <property type="evidence" value="ECO:0007669"/>
    <property type="project" value="TreeGrafter"/>
</dbReference>
<evidence type="ECO:0000256" key="2">
    <source>
        <dbReference type="ARBA" id="ARBA00009437"/>
    </source>
</evidence>
<dbReference type="Gene3D" id="1.10.10.10">
    <property type="entry name" value="Winged helix-like DNA-binding domain superfamily/Winged helix DNA-binding domain"/>
    <property type="match status" value="1"/>
</dbReference>
<feature type="domain" description="HTH lysR-type" evidence="6">
    <location>
        <begin position="5"/>
        <end position="62"/>
    </location>
</feature>
<dbReference type="GO" id="GO:0003700">
    <property type="term" value="F:DNA-binding transcription factor activity"/>
    <property type="evidence" value="ECO:0007669"/>
    <property type="project" value="InterPro"/>
</dbReference>
<keyword evidence="3" id="KW-0805">Transcription regulation</keyword>
<dbReference type="InterPro" id="IPR058163">
    <property type="entry name" value="LysR-type_TF_proteobact-type"/>
</dbReference>
<dbReference type="AlphaFoldDB" id="A0A0R3BY71"/>
<dbReference type="OrthoDB" id="9793571at2"/>
<dbReference type="PANTHER" id="PTHR30537">
    <property type="entry name" value="HTH-TYPE TRANSCRIPTIONAL REGULATOR"/>
    <property type="match status" value="1"/>
</dbReference>
<dbReference type="Gene3D" id="3.40.190.10">
    <property type="entry name" value="Periplasmic binding protein-like II"/>
    <property type="match status" value="2"/>
</dbReference>
<sequence>MHKLPPLIELRAFEAAARHLSFKKAAAELGVTPTAISHQIGLLEQYCGRALFRRRPRPLSLTDAGARLFPAIRGGLEAFAAAIASLKQEGDEQPLRVTTTNAFASRWLVPRLPLWRKLHPDVPLEVIGTDTVLDLQAGDSDVAIRYATSRVPPTDGIVDELFSDTFWPICNPDLLSTGRLKRPVDLAKHVLIHSYWSPADREPPTWQRWLGLAQRRWREVPQYKDLQHLSFREELHAIEAVISGQGVGIFSDVLVAHDLAAGTLVKAFSLNLPGYSFYVVSRPSHPRARTIRVFSQWLRSST</sequence>
<accession>A0A0R3BY71</accession>
<comment type="function">
    <text evidence="1">NodD regulates the expression of the nodABCFE genes which encode other nodulation proteins. NodD is also a negative regulator of its own expression. Binds flavonoids as inducers.</text>
</comment>
<dbReference type="PANTHER" id="PTHR30537:SF26">
    <property type="entry name" value="GLYCINE CLEAVAGE SYSTEM TRANSCRIPTIONAL ACTIVATOR"/>
    <property type="match status" value="1"/>
</dbReference>
<dbReference type="InterPro" id="IPR036390">
    <property type="entry name" value="WH_DNA-bd_sf"/>
</dbReference>
<reference evidence="7 8" key="1">
    <citation type="submission" date="2015-09" db="EMBL/GenBank/DDBJ databases">
        <title>Draft Genome Sequence of the Strain BR 3267 (Bradyrhizobium yuanmingense) recommended as inoculant for cowpea in Brazil.</title>
        <authorList>
            <person name="Simoes-Araujo J.L."/>
            <person name="Zilli J.E."/>
        </authorList>
    </citation>
    <scope>NUCLEOTIDE SEQUENCE [LARGE SCALE GENOMIC DNA]</scope>
    <source>
        <strain evidence="7 8">BR3267</strain>
    </source>
</reference>
<dbReference type="SUPFAM" id="SSF53850">
    <property type="entry name" value="Periplasmic binding protein-like II"/>
    <property type="match status" value="1"/>
</dbReference>
<evidence type="ECO:0000313" key="7">
    <source>
        <dbReference type="EMBL" id="KRP90344.1"/>
    </source>
</evidence>
<evidence type="ECO:0000256" key="4">
    <source>
        <dbReference type="ARBA" id="ARBA00023125"/>
    </source>
</evidence>
<keyword evidence="4" id="KW-0238">DNA-binding</keyword>
<dbReference type="InterPro" id="IPR005119">
    <property type="entry name" value="LysR_subst-bd"/>
</dbReference>
<dbReference type="RefSeq" id="WP_057029787.1">
    <property type="nucleotide sequence ID" value="NZ_JADYWB010000017.1"/>
</dbReference>
<evidence type="ECO:0000313" key="8">
    <source>
        <dbReference type="Proteomes" id="UP000051380"/>
    </source>
</evidence>
<evidence type="ECO:0000256" key="3">
    <source>
        <dbReference type="ARBA" id="ARBA00023015"/>
    </source>
</evidence>
<dbReference type="InterPro" id="IPR000847">
    <property type="entry name" value="LysR_HTH_N"/>
</dbReference>
<gene>
    <name evidence="7" type="ORF">AOQ72_35725</name>
</gene>
<dbReference type="Pfam" id="PF00126">
    <property type="entry name" value="HTH_1"/>
    <property type="match status" value="1"/>
</dbReference>
<evidence type="ECO:0000256" key="1">
    <source>
        <dbReference type="ARBA" id="ARBA00003502"/>
    </source>
</evidence>